<protein>
    <submittedName>
        <fullName evidence="3">Uncharacterized protein</fullName>
    </submittedName>
</protein>
<evidence type="ECO:0000256" key="1">
    <source>
        <dbReference type="SAM" id="MobiDB-lite"/>
    </source>
</evidence>
<feature type="signal peptide" evidence="2">
    <location>
        <begin position="1"/>
        <end position="26"/>
    </location>
</feature>
<dbReference type="EnsemblMetazoa" id="MDOA005073-RA">
    <property type="protein sequence ID" value="MDOA005073-PA"/>
    <property type="gene ID" value="MDOA005073"/>
</dbReference>
<keyword evidence="2" id="KW-0732">Signal</keyword>
<evidence type="ECO:0000256" key="2">
    <source>
        <dbReference type="SAM" id="SignalP"/>
    </source>
</evidence>
<accession>A0A1I8MHX9</accession>
<organism evidence="3">
    <name type="scientific">Musca domestica</name>
    <name type="common">House fly</name>
    <dbReference type="NCBI Taxonomy" id="7370"/>
    <lineage>
        <taxon>Eukaryota</taxon>
        <taxon>Metazoa</taxon>
        <taxon>Ecdysozoa</taxon>
        <taxon>Arthropoda</taxon>
        <taxon>Hexapoda</taxon>
        <taxon>Insecta</taxon>
        <taxon>Pterygota</taxon>
        <taxon>Neoptera</taxon>
        <taxon>Endopterygota</taxon>
        <taxon>Diptera</taxon>
        <taxon>Brachycera</taxon>
        <taxon>Muscomorpha</taxon>
        <taxon>Muscoidea</taxon>
        <taxon>Muscidae</taxon>
        <taxon>Musca</taxon>
    </lineage>
</organism>
<feature type="compositionally biased region" description="Low complexity" evidence="1">
    <location>
        <begin position="120"/>
        <end position="143"/>
    </location>
</feature>
<gene>
    <name evidence="3" type="primary">101894000</name>
</gene>
<dbReference type="STRING" id="7370.A0A1I8MHX9"/>
<evidence type="ECO:0000313" key="3">
    <source>
        <dbReference type="EnsemblMetazoa" id="MDOA005073-PA"/>
    </source>
</evidence>
<reference evidence="3" key="1">
    <citation type="submission" date="2020-05" db="UniProtKB">
        <authorList>
            <consortium name="EnsemblMetazoa"/>
        </authorList>
    </citation>
    <scope>IDENTIFICATION</scope>
    <source>
        <strain evidence="3">Aabys</strain>
    </source>
</reference>
<proteinExistence type="predicted"/>
<feature type="region of interest" description="Disordered" evidence="1">
    <location>
        <begin position="114"/>
        <end position="147"/>
    </location>
</feature>
<sequence length="356" mass="38874">MISNKKSYAMKMLQLALALSLLHVNPDDYLQQRLRNWDSQLELRDGDGWELEMLRAVPMVEYPYANRKSMMPLIEDLMLYDHSLANTQYNVTAYLLNVSNESANQTAAMQEMQAIPPPSSATTTGGSSSNSPTSSSSPSSGGSLTLENVRNGTTATVSSIVHAAGSSNSSNLHNLPTPEIELFLNSESMQDQRSVWEQNLADLNDFNDLPIMNSHYGNLPLKDGQQQDPSGHFDLPHLDVFLPTFGSSANALNSEAEGAVALNGSFPNPDDAVGIKLEQLDDEDDKALLVGVMDTRAATCSTLSPDPTDIAVDACIKKEEPEEEVVGQTVKEEEVDLSPFIANMELTKEVIEKTFF</sequence>
<dbReference type="eggNOG" id="ENOG502R2AV">
    <property type="taxonomic scope" value="Eukaryota"/>
</dbReference>
<dbReference type="VEuPathDB" id="VectorBase:MDOA005073"/>
<feature type="chain" id="PRO_5044560435" evidence="2">
    <location>
        <begin position="27"/>
        <end position="356"/>
    </location>
</feature>
<dbReference type="VEuPathDB" id="VectorBase:MDOMA2_014512"/>
<dbReference type="AlphaFoldDB" id="A0A1I8MHX9"/>
<name>A0A1I8MHX9_MUSDO</name>